<dbReference type="PANTHER" id="PTHR43352:SF1">
    <property type="entry name" value="ANTHRANILATE--COA LIGASE"/>
    <property type="match status" value="1"/>
</dbReference>
<evidence type="ECO:0000259" key="6">
    <source>
        <dbReference type="Pfam" id="PF13193"/>
    </source>
</evidence>
<keyword evidence="3" id="KW-0547">Nucleotide-binding</keyword>
<dbReference type="PANTHER" id="PTHR43352">
    <property type="entry name" value="ACETYL-COA SYNTHETASE"/>
    <property type="match status" value="1"/>
</dbReference>
<comment type="similarity">
    <text evidence="1">Belongs to the ATP-dependent AMP-binding enzyme family.</text>
</comment>
<dbReference type="AlphaFoldDB" id="A0A7G9L0R8"/>
<reference evidence="7 8" key="1">
    <citation type="submission" date="2020-08" db="EMBL/GenBank/DDBJ databases">
        <title>Sphingomonas sp. sand1-3 16S ribosomal RNA gene Genome sequencing and assembly.</title>
        <authorList>
            <person name="Kang M."/>
        </authorList>
    </citation>
    <scope>NUCLEOTIDE SEQUENCE [LARGE SCALE GENOMIC DNA]</scope>
    <source>
        <strain evidence="8">sand1-3</strain>
    </source>
</reference>
<dbReference type="SUPFAM" id="SSF56801">
    <property type="entry name" value="Acetyl-CoA synthetase-like"/>
    <property type="match status" value="1"/>
</dbReference>
<keyword evidence="2" id="KW-0436">Ligase</keyword>
<dbReference type="InterPro" id="IPR045851">
    <property type="entry name" value="AMP-bd_C_sf"/>
</dbReference>
<evidence type="ECO:0000256" key="1">
    <source>
        <dbReference type="ARBA" id="ARBA00006432"/>
    </source>
</evidence>
<evidence type="ECO:0000256" key="2">
    <source>
        <dbReference type="ARBA" id="ARBA00022598"/>
    </source>
</evidence>
<proteinExistence type="inferred from homology"/>
<dbReference type="InterPro" id="IPR025110">
    <property type="entry name" value="AMP-bd_C"/>
</dbReference>
<evidence type="ECO:0000313" key="8">
    <source>
        <dbReference type="Proteomes" id="UP000515861"/>
    </source>
</evidence>
<accession>A0A7G9L0R8</accession>
<organism evidence="7 8">
    <name type="scientific">Sphingomonas sabuli</name>
    <dbReference type="NCBI Taxonomy" id="2764186"/>
    <lineage>
        <taxon>Bacteria</taxon>
        <taxon>Pseudomonadati</taxon>
        <taxon>Pseudomonadota</taxon>
        <taxon>Alphaproteobacteria</taxon>
        <taxon>Sphingomonadales</taxon>
        <taxon>Sphingomonadaceae</taxon>
        <taxon>Sphingomonas</taxon>
    </lineage>
</organism>
<name>A0A7G9L0R8_9SPHN</name>
<evidence type="ECO:0000256" key="4">
    <source>
        <dbReference type="ARBA" id="ARBA00022840"/>
    </source>
</evidence>
<evidence type="ECO:0000259" key="5">
    <source>
        <dbReference type="Pfam" id="PF00501"/>
    </source>
</evidence>
<dbReference type="InterPro" id="IPR020845">
    <property type="entry name" value="AMP-binding_CS"/>
</dbReference>
<dbReference type="GO" id="GO:0016878">
    <property type="term" value="F:acid-thiol ligase activity"/>
    <property type="evidence" value="ECO:0007669"/>
    <property type="project" value="UniProtKB-ARBA"/>
</dbReference>
<dbReference type="Gene3D" id="3.30.300.30">
    <property type="match status" value="1"/>
</dbReference>
<dbReference type="InterPro" id="IPR042099">
    <property type="entry name" value="ANL_N_sf"/>
</dbReference>
<dbReference type="Pfam" id="PF13193">
    <property type="entry name" value="AMP-binding_C"/>
    <property type="match status" value="1"/>
</dbReference>
<dbReference type="InterPro" id="IPR000873">
    <property type="entry name" value="AMP-dep_synth/lig_dom"/>
</dbReference>
<dbReference type="GO" id="GO:0005524">
    <property type="term" value="F:ATP binding"/>
    <property type="evidence" value="ECO:0007669"/>
    <property type="project" value="UniProtKB-KW"/>
</dbReference>
<feature type="domain" description="AMP-dependent synthetase/ligase" evidence="5">
    <location>
        <begin position="40"/>
        <end position="386"/>
    </location>
</feature>
<dbReference type="RefSeq" id="WP_187479172.1">
    <property type="nucleotide sequence ID" value="NZ_CP060697.1"/>
</dbReference>
<dbReference type="GO" id="GO:0016405">
    <property type="term" value="F:CoA-ligase activity"/>
    <property type="evidence" value="ECO:0007669"/>
    <property type="project" value="UniProtKB-ARBA"/>
</dbReference>
<dbReference type="GO" id="GO:0044550">
    <property type="term" value="P:secondary metabolite biosynthetic process"/>
    <property type="evidence" value="ECO:0007669"/>
    <property type="project" value="TreeGrafter"/>
</dbReference>
<dbReference type="Pfam" id="PF00501">
    <property type="entry name" value="AMP-binding"/>
    <property type="match status" value="1"/>
</dbReference>
<dbReference type="Gene3D" id="3.40.50.12780">
    <property type="entry name" value="N-terminal domain of ligase-like"/>
    <property type="match status" value="1"/>
</dbReference>
<feature type="domain" description="AMP-binding enzyme C-terminal" evidence="6">
    <location>
        <begin position="440"/>
        <end position="518"/>
    </location>
</feature>
<keyword evidence="4" id="KW-0067">ATP-binding</keyword>
<sequence>MRDRFVEQRLPPPDQLPEFRFDLPELRYPERLNAAAELLAGGQPDALAFVNAHGRWTYRDLDDFSGRIARLLVDEDGLVPGNRVFLRGPNCYTMVAAWLGVLKAGGIAVATMSLLRAGEMATVIDRAQISHAIVDSRFIGDFRDAQDQTHAIKHVVRYDGDYGKGELETRTAGLDPLPPADTGRDDPALIAFTSGTTGIPKGCVQFHRDVLAPCDSFARHLVGMKPGDIALTSAPLAFTFGLGAGVLFPLRAGAACATVEQPSPQAMLEAIATFGVTHLGTAPTAYKAMLSQPGLDAALKSLRYCLSAGEHLPEATWQAWRDRTGIAITDGIGSTELMHIFVSAAGDDIRPGATGKAVPGYEAAVLDDDGQPVAEGVGRLAIKGPTGCRYLDDPRQADYVSDGWNITGDTYRRDADGYYWYLARSDDMIVSSGYNIGAPEVENALLAHPAVAECAVVGAPCAERGQKVKAFIVLADFAEPSEELAQKLQDFVKDRIAPYKYPRAIEFVDALPKTATGKLRRMDLRTPD</sequence>
<dbReference type="KEGG" id="ssau:H8M03_09320"/>
<dbReference type="PROSITE" id="PS00455">
    <property type="entry name" value="AMP_BINDING"/>
    <property type="match status" value="1"/>
</dbReference>
<dbReference type="FunFam" id="3.30.300.30:FF:000005">
    <property type="entry name" value="Acyl-coenzyme A synthetase ACSM5, mitochondrial"/>
    <property type="match status" value="1"/>
</dbReference>
<dbReference type="Proteomes" id="UP000515861">
    <property type="component" value="Chromosome"/>
</dbReference>
<dbReference type="EMBL" id="CP060697">
    <property type="protein sequence ID" value="QNM82217.1"/>
    <property type="molecule type" value="Genomic_DNA"/>
</dbReference>
<gene>
    <name evidence="7" type="ORF">H8M03_09320</name>
</gene>
<evidence type="ECO:0000313" key="7">
    <source>
        <dbReference type="EMBL" id="QNM82217.1"/>
    </source>
</evidence>
<protein>
    <submittedName>
        <fullName evidence="7">AMP-binding protein</fullName>
    </submittedName>
</protein>
<keyword evidence="8" id="KW-1185">Reference proteome</keyword>
<evidence type="ECO:0000256" key="3">
    <source>
        <dbReference type="ARBA" id="ARBA00022741"/>
    </source>
</evidence>